<sequence>MAAETYVVIQNIAKRHNVGTLARSAPAFGVSESILVGCRDFNAFCSHGSTSHLRFRHFHSLSNARLYLKGKKIVVFVGLRSQTALFQEHGFLLRNVRYEIPLFTFFNMEVALRHCLFECHCCCFYCSASFWRFCCFCGTYGPSIKELKKSNGVSNMFHLTFEVNSSSYVVSLELFTQPILCPVNLLKSSLAVWAGFSERIRDGNKFVVAERTLKQESRKYCTETNNQIMEDRKSRRESASNGFFEDGKNTVYLLPTSWTHCFPMSD</sequence>
<protein>
    <recommendedName>
        <fullName evidence="3">tRNA/rRNA methyltransferase SpoU type domain-containing protein</fullName>
    </recommendedName>
</protein>
<organism evidence="4 5">
    <name type="scientific">Hibiscus sabdariffa</name>
    <name type="common">roselle</name>
    <dbReference type="NCBI Taxonomy" id="183260"/>
    <lineage>
        <taxon>Eukaryota</taxon>
        <taxon>Viridiplantae</taxon>
        <taxon>Streptophyta</taxon>
        <taxon>Embryophyta</taxon>
        <taxon>Tracheophyta</taxon>
        <taxon>Spermatophyta</taxon>
        <taxon>Magnoliopsida</taxon>
        <taxon>eudicotyledons</taxon>
        <taxon>Gunneridae</taxon>
        <taxon>Pentapetalae</taxon>
        <taxon>rosids</taxon>
        <taxon>malvids</taxon>
        <taxon>Malvales</taxon>
        <taxon>Malvaceae</taxon>
        <taxon>Malvoideae</taxon>
        <taxon>Hibiscus</taxon>
    </lineage>
</organism>
<evidence type="ECO:0000259" key="3">
    <source>
        <dbReference type="Pfam" id="PF00588"/>
    </source>
</evidence>
<gene>
    <name evidence="4" type="ORF">V6N11_054624</name>
</gene>
<reference evidence="4 5" key="1">
    <citation type="journal article" date="2024" name="G3 (Bethesda)">
        <title>Genome assembly of Hibiscus sabdariffa L. provides insights into metabolisms of medicinal natural products.</title>
        <authorList>
            <person name="Kim T."/>
        </authorList>
    </citation>
    <scope>NUCLEOTIDE SEQUENCE [LARGE SCALE GENOMIC DNA]</scope>
    <source>
        <strain evidence="4">TK-2024</strain>
        <tissue evidence="4">Old leaves</tissue>
    </source>
</reference>
<evidence type="ECO:0000313" key="5">
    <source>
        <dbReference type="Proteomes" id="UP001396334"/>
    </source>
</evidence>
<dbReference type="InterPro" id="IPR029028">
    <property type="entry name" value="Alpha/beta_knot_MTases"/>
</dbReference>
<dbReference type="PANTHER" id="PTHR43191">
    <property type="entry name" value="RRNA METHYLTRANSFERASE 3"/>
    <property type="match status" value="1"/>
</dbReference>
<feature type="domain" description="tRNA/rRNA methyltransferase SpoU type" evidence="3">
    <location>
        <begin position="5"/>
        <end position="77"/>
    </location>
</feature>
<dbReference type="Proteomes" id="UP001396334">
    <property type="component" value="Unassembled WGS sequence"/>
</dbReference>
<evidence type="ECO:0000256" key="2">
    <source>
        <dbReference type="ARBA" id="ARBA00022679"/>
    </source>
</evidence>
<dbReference type="Gene3D" id="3.40.1280.10">
    <property type="match status" value="1"/>
</dbReference>
<evidence type="ECO:0000256" key="1">
    <source>
        <dbReference type="ARBA" id="ARBA00022603"/>
    </source>
</evidence>
<dbReference type="PANTHER" id="PTHR43191:SF7">
    <property type="entry name" value="OBP33PEP LIKE PROTEIN"/>
    <property type="match status" value="1"/>
</dbReference>
<dbReference type="InterPro" id="IPR029026">
    <property type="entry name" value="tRNA_m1G_MTases_N"/>
</dbReference>
<dbReference type="SUPFAM" id="SSF75217">
    <property type="entry name" value="alpha/beta knot"/>
    <property type="match status" value="1"/>
</dbReference>
<keyword evidence="2" id="KW-0808">Transferase</keyword>
<dbReference type="EMBL" id="JBBPBN010000017">
    <property type="protein sequence ID" value="KAK9020131.1"/>
    <property type="molecule type" value="Genomic_DNA"/>
</dbReference>
<evidence type="ECO:0000313" key="4">
    <source>
        <dbReference type="EMBL" id="KAK9020131.1"/>
    </source>
</evidence>
<comment type="caution">
    <text evidence="4">The sequence shown here is derived from an EMBL/GenBank/DDBJ whole genome shotgun (WGS) entry which is preliminary data.</text>
</comment>
<dbReference type="InterPro" id="IPR051259">
    <property type="entry name" value="rRNA_Methyltransferase"/>
</dbReference>
<proteinExistence type="predicted"/>
<keyword evidence="1" id="KW-0489">Methyltransferase</keyword>
<name>A0ABR2S4H4_9ROSI</name>
<accession>A0ABR2S4H4</accession>
<dbReference type="Pfam" id="PF00588">
    <property type="entry name" value="SpoU_methylase"/>
    <property type="match status" value="1"/>
</dbReference>
<keyword evidence="5" id="KW-1185">Reference proteome</keyword>
<dbReference type="InterPro" id="IPR001537">
    <property type="entry name" value="SpoU_MeTrfase"/>
</dbReference>